<dbReference type="InterPro" id="IPR047112">
    <property type="entry name" value="RecG/Mfd"/>
</dbReference>
<organism evidence="3 4">
    <name type="scientific">Phtheirospermum japonicum</name>
    <dbReference type="NCBI Taxonomy" id="374723"/>
    <lineage>
        <taxon>Eukaryota</taxon>
        <taxon>Viridiplantae</taxon>
        <taxon>Streptophyta</taxon>
        <taxon>Embryophyta</taxon>
        <taxon>Tracheophyta</taxon>
        <taxon>Spermatophyta</taxon>
        <taxon>Magnoliopsida</taxon>
        <taxon>eudicotyledons</taxon>
        <taxon>Gunneridae</taxon>
        <taxon>Pentapetalae</taxon>
        <taxon>asterids</taxon>
        <taxon>lamiids</taxon>
        <taxon>Lamiales</taxon>
        <taxon>Orobanchaceae</taxon>
        <taxon>Orobanchaceae incertae sedis</taxon>
        <taxon>Phtheirospermum</taxon>
    </lineage>
</organism>
<gene>
    <name evidence="3" type="ORF">PHJA_002303600</name>
</gene>
<keyword evidence="1" id="KW-0378">Hydrolase</keyword>
<keyword evidence="2" id="KW-0347">Helicase</keyword>
<evidence type="ECO:0000256" key="2">
    <source>
        <dbReference type="ARBA" id="ARBA00022806"/>
    </source>
</evidence>
<keyword evidence="2" id="KW-0547">Nucleotide-binding</keyword>
<keyword evidence="4" id="KW-1185">Reference proteome</keyword>
<reference evidence="3" key="1">
    <citation type="submission" date="2020-07" db="EMBL/GenBank/DDBJ databases">
        <title>Ethylene signaling mediates host invasion by parasitic plants.</title>
        <authorList>
            <person name="Yoshida S."/>
        </authorList>
    </citation>
    <scope>NUCLEOTIDE SEQUENCE</scope>
    <source>
        <strain evidence="3">Okayama</strain>
    </source>
</reference>
<comment type="caution">
    <text evidence="3">The sequence shown here is derived from an EMBL/GenBank/DDBJ whole genome shotgun (WGS) entry which is preliminary data.</text>
</comment>
<dbReference type="OrthoDB" id="416741at2759"/>
<dbReference type="GO" id="GO:0016787">
    <property type="term" value="F:hydrolase activity"/>
    <property type="evidence" value="ECO:0007669"/>
    <property type="project" value="UniProtKB-KW"/>
</dbReference>
<dbReference type="PANTHER" id="PTHR47964:SF1">
    <property type="entry name" value="ATP-DEPENDENT DNA HELICASE HOMOLOG RECG, CHLOROPLASTIC"/>
    <property type="match status" value="1"/>
</dbReference>
<keyword evidence="2" id="KW-0067">ATP-binding</keyword>
<sequence>MRPGVYSSMMVLTLKVLDLSLRRKTNPISFSLSTQDQSHGNVEELLREYDDVCPSSFEKSSDGFYLVNMDLVLRGPGDLLGKKQSGHLPEFPVVRLEVD</sequence>
<dbReference type="GO" id="GO:0006281">
    <property type="term" value="P:DNA repair"/>
    <property type="evidence" value="ECO:0007669"/>
    <property type="project" value="InterPro"/>
</dbReference>
<dbReference type="InterPro" id="IPR027417">
    <property type="entry name" value="P-loop_NTPase"/>
</dbReference>
<dbReference type="AlphaFoldDB" id="A0A830CQM2"/>
<evidence type="ECO:0000313" key="4">
    <source>
        <dbReference type="Proteomes" id="UP000653305"/>
    </source>
</evidence>
<evidence type="ECO:0000313" key="3">
    <source>
        <dbReference type="EMBL" id="GFQ01597.1"/>
    </source>
</evidence>
<dbReference type="Gene3D" id="3.40.50.300">
    <property type="entry name" value="P-loop containing nucleotide triphosphate hydrolases"/>
    <property type="match status" value="1"/>
</dbReference>
<dbReference type="Proteomes" id="UP000653305">
    <property type="component" value="Unassembled WGS sequence"/>
</dbReference>
<dbReference type="PANTHER" id="PTHR47964">
    <property type="entry name" value="ATP-DEPENDENT DNA HELICASE HOMOLOG RECG, CHLOROPLASTIC"/>
    <property type="match status" value="1"/>
</dbReference>
<dbReference type="GO" id="GO:0003678">
    <property type="term" value="F:DNA helicase activity"/>
    <property type="evidence" value="ECO:0007669"/>
    <property type="project" value="TreeGrafter"/>
</dbReference>
<accession>A0A830CQM2</accession>
<proteinExistence type="predicted"/>
<evidence type="ECO:0000256" key="1">
    <source>
        <dbReference type="ARBA" id="ARBA00022801"/>
    </source>
</evidence>
<name>A0A830CQM2_9LAMI</name>
<protein>
    <submittedName>
        <fullName evidence="3">Trifunctional UDP-glucose 4 6-dehydratase/UDP-4-keto-6-deoxy-d-glucose 3 5-epimerase/UDP-4-keto-l-rhamnose-reductase rhm3</fullName>
    </submittedName>
</protein>
<dbReference type="EMBL" id="BMAC01000695">
    <property type="protein sequence ID" value="GFQ01597.1"/>
    <property type="molecule type" value="Genomic_DNA"/>
</dbReference>